<feature type="transmembrane region" description="Helical" evidence="1">
    <location>
        <begin position="12"/>
        <end position="43"/>
    </location>
</feature>
<sequence>MEQVWQLLNYGWLFMSVVAQILRLGLCTLVVMLLGPLAALYVYDVGLYTWRVVRNRGYRLEPERARNQKIEEDSKSAEISDFEVISHNGSSNDTSSSSSSEINLAYNSDTEWDSITATSPVEPARERDETLLVASDAKSTPRFGGIKGSFTKFSDLITVTISAGASDTCKTEKYEHEVKLVTGRA</sequence>
<keyword evidence="1" id="KW-1133">Transmembrane helix</keyword>
<reference evidence="3" key="1">
    <citation type="submission" date="2016-03" db="EMBL/GenBank/DDBJ databases">
        <authorList>
            <person name="Devillers Hugo."/>
        </authorList>
    </citation>
    <scope>NUCLEOTIDE SEQUENCE [LARGE SCALE GENOMIC DNA]</scope>
</reference>
<protein>
    <submittedName>
        <fullName evidence="2">LANO_0H23178g1_1</fullName>
    </submittedName>
</protein>
<keyword evidence="3" id="KW-1185">Reference proteome</keyword>
<organism evidence="2 3">
    <name type="scientific">Lachancea nothofagi CBS 11611</name>
    <dbReference type="NCBI Taxonomy" id="1266666"/>
    <lineage>
        <taxon>Eukaryota</taxon>
        <taxon>Fungi</taxon>
        <taxon>Dikarya</taxon>
        <taxon>Ascomycota</taxon>
        <taxon>Saccharomycotina</taxon>
        <taxon>Saccharomycetes</taxon>
        <taxon>Saccharomycetales</taxon>
        <taxon>Saccharomycetaceae</taxon>
        <taxon>Lachancea</taxon>
    </lineage>
</organism>
<evidence type="ECO:0000313" key="2">
    <source>
        <dbReference type="EMBL" id="SCV06149.1"/>
    </source>
</evidence>
<accession>A0A1G4KNS0</accession>
<gene>
    <name evidence="2" type="ORF">LANO_0H23178G</name>
</gene>
<dbReference type="EMBL" id="LT598447">
    <property type="protein sequence ID" value="SCV06149.1"/>
    <property type="molecule type" value="Genomic_DNA"/>
</dbReference>
<dbReference type="Proteomes" id="UP000189911">
    <property type="component" value="Chromosome H"/>
</dbReference>
<evidence type="ECO:0000256" key="1">
    <source>
        <dbReference type="SAM" id="Phobius"/>
    </source>
</evidence>
<keyword evidence="1" id="KW-0472">Membrane</keyword>
<name>A0A1G4KNS0_9SACH</name>
<dbReference type="AlphaFoldDB" id="A0A1G4KNS0"/>
<evidence type="ECO:0000313" key="3">
    <source>
        <dbReference type="Proteomes" id="UP000189911"/>
    </source>
</evidence>
<proteinExistence type="predicted"/>
<keyword evidence="1" id="KW-0812">Transmembrane</keyword>
<dbReference type="OrthoDB" id="4034832at2759"/>